<evidence type="ECO:0000313" key="10">
    <source>
        <dbReference type="EMBL" id="KEQ21700.1"/>
    </source>
</evidence>
<evidence type="ECO:0000256" key="3">
    <source>
        <dbReference type="ARBA" id="ARBA00022448"/>
    </source>
</evidence>
<keyword evidence="5 9" id="KW-0812">Transmembrane</keyword>
<dbReference type="GO" id="GO:0009847">
    <property type="term" value="P:spore germination"/>
    <property type="evidence" value="ECO:0007669"/>
    <property type="project" value="InterPro"/>
</dbReference>
<feature type="transmembrane region" description="Helical" evidence="9">
    <location>
        <begin position="408"/>
        <end position="429"/>
    </location>
</feature>
<dbReference type="AlphaFoldDB" id="A0A081NTC7"/>
<feature type="transmembrane region" description="Helical" evidence="9">
    <location>
        <begin position="335"/>
        <end position="356"/>
    </location>
</feature>
<keyword evidence="11" id="KW-1185">Reference proteome</keyword>
<evidence type="ECO:0000256" key="6">
    <source>
        <dbReference type="ARBA" id="ARBA00022989"/>
    </source>
</evidence>
<evidence type="ECO:0000256" key="7">
    <source>
        <dbReference type="ARBA" id="ARBA00023136"/>
    </source>
</evidence>
<feature type="transmembrane region" description="Helical" evidence="9">
    <location>
        <begin position="305"/>
        <end position="323"/>
    </location>
</feature>
<dbReference type="PANTHER" id="PTHR34975:SF2">
    <property type="entry name" value="SPORE GERMINATION PROTEIN A2"/>
    <property type="match status" value="1"/>
</dbReference>
<feature type="transmembrane region" description="Helical" evidence="9">
    <location>
        <begin position="76"/>
        <end position="99"/>
    </location>
</feature>
<dbReference type="Proteomes" id="UP000028123">
    <property type="component" value="Unassembled WGS sequence"/>
</dbReference>
<dbReference type="PANTHER" id="PTHR34975">
    <property type="entry name" value="SPORE GERMINATION PROTEIN A2"/>
    <property type="match status" value="1"/>
</dbReference>
<feature type="region of interest" description="Disordered" evidence="8">
    <location>
        <begin position="362"/>
        <end position="396"/>
    </location>
</feature>
<keyword evidence="3" id="KW-0813">Transport</keyword>
<sequence length="477" mass="53613">MPVNTQVINQRQLSWLVGSLLIGGGLLSIQHDLVRIARMDTWFVYLLPTVYILFIAYVFTQLSMRLPGKHLFEINFILFGRWFGLLANMVLLIHLWFILLRDLRMLGKFIGTLLLPNTPEEMLVLLLVVMLMFYGRTSAEVISRVNDLFFPVFFALTLMLPFLLSNEMNFHLLQPILTTPPKQLGYAGLLSIGWYGDIIIVGAFLHMIWNSRQIHCALRHGSLMATALLSLFLLMEVAVLGPNIPGNLIYPDYSLVQHIQITDFLDRMDLLILSIWFPIIVCKIIFIYLAFLIGITSLIRQRDYTLINSPVGLFLLLTTILAFKSTPEVFSFGNYSSPVLVLSYQPVLLAAMLLLMRRFPKRSPEHHGEGSSSGKTQGHDRNGMSKGGNRHPGKQFGSRLGAISGRTWLRAGNVLLALGFVFVGAGLIFSRNYAFIGKLAGFGYAFVLALLLFVTHMEMRKAKDLAARSSPNSAQTS</sequence>
<feature type="transmembrane region" description="Helical" evidence="9">
    <location>
        <begin position="435"/>
        <end position="454"/>
    </location>
</feature>
<keyword evidence="7 9" id="KW-0472">Membrane</keyword>
<proteinExistence type="inferred from homology"/>
<evidence type="ECO:0000256" key="9">
    <source>
        <dbReference type="SAM" id="Phobius"/>
    </source>
</evidence>
<keyword evidence="6 9" id="KW-1133">Transmembrane helix</keyword>
<dbReference type="eggNOG" id="COG0531">
    <property type="taxonomic scope" value="Bacteria"/>
</dbReference>
<feature type="transmembrane region" description="Helical" evidence="9">
    <location>
        <begin position="119"/>
        <end position="136"/>
    </location>
</feature>
<dbReference type="OrthoDB" id="2829675at2"/>
<evidence type="ECO:0000256" key="4">
    <source>
        <dbReference type="ARBA" id="ARBA00022544"/>
    </source>
</evidence>
<name>A0A081NTC7_9BACL</name>
<feature type="transmembrane region" description="Helical" evidence="9">
    <location>
        <begin position="221"/>
        <end position="241"/>
    </location>
</feature>
<evidence type="ECO:0000256" key="8">
    <source>
        <dbReference type="SAM" id="MobiDB-lite"/>
    </source>
</evidence>
<evidence type="ECO:0000313" key="11">
    <source>
        <dbReference type="Proteomes" id="UP000028123"/>
    </source>
</evidence>
<evidence type="ECO:0000256" key="1">
    <source>
        <dbReference type="ARBA" id="ARBA00004141"/>
    </source>
</evidence>
<protein>
    <submittedName>
        <fullName evidence="10">Spore gernimation protein</fullName>
    </submittedName>
</protein>
<gene>
    <name evidence="10" type="ORF">ET33_34150</name>
</gene>
<dbReference type="GO" id="GO:0016020">
    <property type="term" value="C:membrane"/>
    <property type="evidence" value="ECO:0007669"/>
    <property type="project" value="UniProtKB-SubCell"/>
</dbReference>
<feature type="transmembrane region" description="Helical" evidence="9">
    <location>
        <begin position="42"/>
        <end position="64"/>
    </location>
</feature>
<comment type="caution">
    <text evidence="10">The sequence shown here is derived from an EMBL/GenBank/DDBJ whole genome shotgun (WGS) entry which is preliminary data.</text>
</comment>
<feature type="transmembrane region" description="Helical" evidence="9">
    <location>
        <begin position="148"/>
        <end position="164"/>
    </location>
</feature>
<comment type="subcellular location">
    <subcellularLocation>
        <location evidence="1">Membrane</location>
        <topology evidence="1">Multi-pass membrane protein</topology>
    </subcellularLocation>
</comment>
<evidence type="ECO:0000256" key="2">
    <source>
        <dbReference type="ARBA" id="ARBA00007998"/>
    </source>
</evidence>
<evidence type="ECO:0000256" key="5">
    <source>
        <dbReference type="ARBA" id="ARBA00022692"/>
    </source>
</evidence>
<feature type="transmembrane region" description="Helical" evidence="9">
    <location>
        <begin position="12"/>
        <end position="30"/>
    </location>
</feature>
<dbReference type="InterPro" id="IPR004761">
    <property type="entry name" value="Spore_GerAB"/>
</dbReference>
<dbReference type="EMBL" id="JNVM01000066">
    <property type="protein sequence ID" value="KEQ21700.1"/>
    <property type="molecule type" value="Genomic_DNA"/>
</dbReference>
<feature type="transmembrane region" description="Helical" evidence="9">
    <location>
        <begin position="184"/>
        <end position="209"/>
    </location>
</feature>
<organism evidence="10 11">
    <name type="scientific">Paenibacillus tyrfis</name>
    <dbReference type="NCBI Taxonomy" id="1501230"/>
    <lineage>
        <taxon>Bacteria</taxon>
        <taxon>Bacillati</taxon>
        <taxon>Bacillota</taxon>
        <taxon>Bacilli</taxon>
        <taxon>Bacillales</taxon>
        <taxon>Paenibacillaceae</taxon>
        <taxon>Paenibacillus</taxon>
    </lineage>
</organism>
<comment type="similarity">
    <text evidence="2">Belongs to the amino acid-polyamine-organocation (APC) superfamily. Spore germination protein (SGP) (TC 2.A.3.9) family.</text>
</comment>
<dbReference type="RefSeq" id="WP_036693718.1">
    <property type="nucleotide sequence ID" value="NZ_JNVM01000066.1"/>
</dbReference>
<feature type="transmembrane region" description="Helical" evidence="9">
    <location>
        <begin position="270"/>
        <end position="293"/>
    </location>
</feature>
<accession>A0A081NTC7</accession>
<dbReference type="NCBIfam" id="TIGR00912">
    <property type="entry name" value="2A0309"/>
    <property type="match status" value="1"/>
</dbReference>
<keyword evidence="4" id="KW-0309">Germination</keyword>
<dbReference type="Pfam" id="PF03845">
    <property type="entry name" value="Spore_permease"/>
    <property type="match status" value="1"/>
</dbReference>
<reference evidence="10 11" key="1">
    <citation type="submission" date="2014-06" db="EMBL/GenBank/DDBJ databases">
        <title>Draft genome sequence of Paenibacillus sp. MSt1.</title>
        <authorList>
            <person name="Aw Y.K."/>
            <person name="Ong K.S."/>
            <person name="Gan H.M."/>
            <person name="Lee S.M."/>
        </authorList>
    </citation>
    <scope>NUCLEOTIDE SEQUENCE [LARGE SCALE GENOMIC DNA]</scope>
    <source>
        <strain evidence="10 11">MSt1</strain>
    </source>
</reference>